<protein>
    <recommendedName>
        <fullName evidence="15">GDP-fucose protein O-fucosyltransferase 2</fullName>
        <ecNumber evidence="4">2.4.1.221</ecNumber>
    </recommendedName>
    <alternativeName>
        <fullName evidence="16">Peptide-O-fucosyltransferase 2</fullName>
    </alternativeName>
</protein>
<keyword evidence="7" id="KW-0732">Signal</keyword>
<sequence length="362" mass="42455">MAKDLTSEEMYTCEWRTLCEVFSKSLRSQIKIPWNLFFDLESLNRFVPVIEFDDYLKEVGVQRVEAVFYLQAYAESWTHWEEKWHYRPCIDQNYYFFDKNLQLYGGWFFGYEDIYAKRFNCISIQGHASMLKSIVLAENETAQSILFDRAETVLHDTFGDVTYWQARRSMRYNKRLVEIGNEFRRLELKSTDLDDKTFMQEDWTKDKITPGAAIGGPYLCVHWRRKDFIRAHTQEVPSIKGTAAQIIRLSNTISLNLVFLSTDALDYEVDELISYLPSNISIKRYVPSSEILQIYKDGGVSIIDQWICSHAGYFVGTHVSTFSFRIQEDREILGFNSQTTFNRLCPDNVTNCEQPSKWAIVL</sequence>
<evidence type="ECO:0000256" key="7">
    <source>
        <dbReference type="ARBA" id="ARBA00022729"/>
    </source>
</evidence>
<dbReference type="GO" id="GO:0006004">
    <property type="term" value="P:fucose metabolic process"/>
    <property type="evidence" value="ECO:0007669"/>
    <property type="project" value="UniProtKB-KW"/>
</dbReference>
<dbReference type="AlphaFoldDB" id="A0A915HTI6"/>
<dbReference type="GO" id="GO:0005783">
    <property type="term" value="C:endoplasmic reticulum"/>
    <property type="evidence" value="ECO:0007669"/>
    <property type="project" value="UniProtKB-SubCell"/>
</dbReference>
<dbReference type="WBParaSite" id="nRc.2.0.1.t05074-RA">
    <property type="protein sequence ID" value="nRc.2.0.1.t05074-RA"/>
    <property type="gene ID" value="nRc.2.0.1.g05074"/>
</dbReference>
<keyword evidence="12" id="KW-0294">Fucose metabolism</keyword>
<keyword evidence="19" id="KW-1185">Reference proteome</keyword>
<accession>A0A915HTI6</accession>
<keyword evidence="13" id="KW-0119">Carbohydrate metabolism</keyword>
<evidence type="ECO:0000256" key="4">
    <source>
        <dbReference type="ARBA" id="ARBA00012196"/>
    </source>
</evidence>
<keyword evidence="9" id="KW-0333">Golgi apparatus</keyword>
<dbReference type="Gene3D" id="3.40.50.11350">
    <property type="match status" value="1"/>
</dbReference>
<keyword evidence="11" id="KW-0325">Glycoprotein</keyword>
<dbReference type="Proteomes" id="UP000887565">
    <property type="component" value="Unplaced"/>
</dbReference>
<evidence type="ECO:0000256" key="11">
    <source>
        <dbReference type="ARBA" id="ARBA00023180"/>
    </source>
</evidence>
<comment type="catalytic activity">
    <reaction evidence="17">
        <text>L-threonyl-[protein] + GDP-beta-L-fucose = 3-O-(alpha-L-fucosyl)-L-threonyl-[protein] + GDP + H(+)</text>
        <dbReference type="Rhea" id="RHEA:70491"/>
        <dbReference type="Rhea" id="RHEA-COMP:11060"/>
        <dbReference type="Rhea" id="RHEA-COMP:17915"/>
        <dbReference type="ChEBI" id="CHEBI:15378"/>
        <dbReference type="ChEBI" id="CHEBI:30013"/>
        <dbReference type="ChEBI" id="CHEBI:57273"/>
        <dbReference type="ChEBI" id="CHEBI:58189"/>
        <dbReference type="ChEBI" id="CHEBI:189631"/>
        <dbReference type="EC" id="2.4.1.221"/>
    </reaction>
    <physiologicalReaction direction="left-to-right" evidence="17">
        <dbReference type="Rhea" id="RHEA:70492"/>
    </physiologicalReaction>
</comment>
<comment type="catalytic activity">
    <reaction evidence="18">
        <text>L-seryl-[protein] + GDP-beta-L-fucose = 3-O-(alpha-L-fucosyl)-L-seryl-[protein] + GDP + H(+)</text>
        <dbReference type="Rhea" id="RHEA:63644"/>
        <dbReference type="Rhea" id="RHEA-COMP:9863"/>
        <dbReference type="Rhea" id="RHEA-COMP:17914"/>
        <dbReference type="ChEBI" id="CHEBI:15378"/>
        <dbReference type="ChEBI" id="CHEBI:29999"/>
        <dbReference type="ChEBI" id="CHEBI:57273"/>
        <dbReference type="ChEBI" id="CHEBI:58189"/>
        <dbReference type="ChEBI" id="CHEBI:189632"/>
        <dbReference type="EC" id="2.4.1.221"/>
    </reaction>
    <physiologicalReaction direction="left-to-right" evidence="18">
        <dbReference type="Rhea" id="RHEA:63645"/>
    </physiologicalReaction>
</comment>
<proteinExistence type="inferred from homology"/>
<evidence type="ECO:0000256" key="1">
    <source>
        <dbReference type="ARBA" id="ARBA00004240"/>
    </source>
</evidence>
<dbReference type="EC" id="2.4.1.221" evidence="4"/>
<evidence type="ECO:0000256" key="17">
    <source>
        <dbReference type="ARBA" id="ARBA00047273"/>
    </source>
</evidence>
<comment type="similarity">
    <text evidence="14">Belongs to the glycosyltransferase 68 family.</text>
</comment>
<dbReference type="FunFam" id="3.40.50.11350:FF:000002">
    <property type="entry name" value="GDP-fucose protein O-fucosyltransferase 2"/>
    <property type="match status" value="1"/>
</dbReference>
<evidence type="ECO:0000313" key="19">
    <source>
        <dbReference type="Proteomes" id="UP000887565"/>
    </source>
</evidence>
<evidence type="ECO:0000313" key="20">
    <source>
        <dbReference type="WBParaSite" id="nRc.2.0.1.t05074-RA"/>
    </source>
</evidence>
<comment type="pathway">
    <text evidence="3">Protein modification; protein glycosylation.</text>
</comment>
<organism evidence="19 20">
    <name type="scientific">Romanomermis culicivorax</name>
    <name type="common">Nematode worm</name>
    <dbReference type="NCBI Taxonomy" id="13658"/>
    <lineage>
        <taxon>Eukaryota</taxon>
        <taxon>Metazoa</taxon>
        <taxon>Ecdysozoa</taxon>
        <taxon>Nematoda</taxon>
        <taxon>Enoplea</taxon>
        <taxon>Dorylaimia</taxon>
        <taxon>Mermithida</taxon>
        <taxon>Mermithoidea</taxon>
        <taxon>Mermithidae</taxon>
        <taxon>Romanomermis</taxon>
    </lineage>
</organism>
<evidence type="ECO:0000256" key="3">
    <source>
        <dbReference type="ARBA" id="ARBA00004922"/>
    </source>
</evidence>
<dbReference type="GO" id="GO:0046922">
    <property type="term" value="F:peptide-O-fucosyltransferase activity"/>
    <property type="evidence" value="ECO:0007669"/>
    <property type="project" value="UniProtKB-EC"/>
</dbReference>
<dbReference type="InterPro" id="IPR045130">
    <property type="entry name" value="OFUT2-like"/>
</dbReference>
<evidence type="ECO:0000256" key="10">
    <source>
        <dbReference type="ARBA" id="ARBA00023157"/>
    </source>
</evidence>
<evidence type="ECO:0000256" key="5">
    <source>
        <dbReference type="ARBA" id="ARBA00022676"/>
    </source>
</evidence>
<name>A0A915HTI6_ROMCU</name>
<dbReference type="InterPro" id="IPR019378">
    <property type="entry name" value="GDP-Fuc_O-FucTrfase"/>
</dbReference>
<evidence type="ECO:0000256" key="14">
    <source>
        <dbReference type="ARBA" id="ARBA00025803"/>
    </source>
</evidence>
<comment type="subcellular location">
    <subcellularLocation>
        <location evidence="1">Endoplasmic reticulum</location>
    </subcellularLocation>
    <subcellularLocation>
        <location evidence="2">Golgi apparatus</location>
    </subcellularLocation>
</comment>
<evidence type="ECO:0000256" key="8">
    <source>
        <dbReference type="ARBA" id="ARBA00022824"/>
    </source>
</evidence>
<evidence type="ECO:0000256" key="12">
    <source>
        <dbReference type="ARBA" id="ARBA00023253"/>
    </source>
</evidence>
<evidence type="ECO:0000256" key="6">
    <source>
        <dbReference type="ARBA" id="ARBA00022679"/>
    </source>
</evidence>
<dbReference type="PANTHER" id="PTHR13398:SF0">
    <property type="entry name" value="GDP-FUCOSE PROTEIN O-FUCOSYLTRANSFERASE 2"/>
    <property type="match status" value="1"/>
</dbReference>
<evidence type="ECO:0000256" key="9">
    <source>
        <dbReference type="ARBA" id="ARBA00023034"/>
    </source>
</evidence>
<dbReference type="Pfam" id="PF10250">
    <property type="entry name" value="O-FucT"/>
    <property type="match status" value="1"/>
</dbReference>
<evidence type="ECO:0000256" key="13">
    <source>
        <dbReference type="ARBA" id="ARBA00023277"/>
    </source>
</evidence>
<keyword evidence="10" id="KW-1015">Disulfide bond</keyword>
<evidence type="ECO:0000256" key="18">
    <source>
        <dbReference type="ARBA" id="ARBA00048647"/>
    </source>
</evidence>
<keyword evidence="8" id="KW-0256">Endoplasmic reticulum</keyword>
<keyword evidence="5" id="KW-0328">Glycosyltransferase</keyword>
<dbReference type="OMA" id="WVCSHAR"/>
<evidence type="ECO:0000256" key="2">
    <source>
        <dbReference type="ARBA" id="ARBA00004555"/>
    </source>
</evidence>
<reference evidence="20" key="1">
    <citation type="submission" date="2022-11" db="UniProtKB">
        <authorList>
            <consortium name="WormBaseParasite"/>
        </authorList>
    </citation>
    <scope>IDENTIFICATION</scope>
</reference>
<evidence type="ECO:0000256" key="15">
    <source>
        <dbReference type="ARBA" id="ARBA00026232"/>
    </source>
</evidence>
<evidence type="ECO:0000256" key="16">
    <source>
        <dbReference type="ARBA" id="ARBA00033083"/>
    </source>
</evidence>
<keyword evidence="6" id="KW-0808">Transferase</keyword>
<dbReference type="Gene3D" id="3.40.50.11340">
    <property type="match status" value="1"/>
</dbReference>
<dbReference type="GO" id="GO:0005794">
    <property type="term" value="C:Golgi apparatus"/>
    <property type="evidence" value="ECO:0007669"/>
    <property type="project" value="UniProtKB-SubCell"/>
</dbReference>
<dbReference type="CDD" id="cd11298">
    <property type="entry name" value="O-FucT-2"/>
    <property type="match status" value="1"/>
</dbReference>
<dbReference type="PANTHER" id="PTHR13398">
    <property type="entry name" value="GDP-FUCOSE PROTEIN O-FUCOSYLTRANSFERASE 2"/>
    <property type="match status" value="1"/>
</dbReference>